<dbReference type="Pfam" id="PF00379">
    <property type="entry name" value="Chitin_bind_4"/>
    <property type="match status" value="1"/>
</dbReference>
<feature type="chain" id="PRO_5040382868" evidence="3">
    <location>
        <begin position="22"/>
        <end position="1127"/>
    </location>
</feature>
<feature type="coiled-coil region" evidence="1">
    <location>
        <begin position="216"/>
        <end position="340"/>
    </location>
</feature>
<gene>
    <name evidence="4" type="ORF">PSYICH_LOCUS13422</name>
</gene>
<dbReference type="Proteomes" id="UP001153636">
    <property type="component" value="Chromosome 7"/>
</dbReference>
<evidence type="ECO:0000256" key="3">
    <source>
        <dbReference type="SAM" id="SignalP"/>
    </source>
</evidence>
<organism evidence="4 5">
    <name type="scientific">Psylliodes chrysocephalus</name>
    <dbReference type="NCBI Taxonomy" id="3402493"/>
    <lineage>
        <taxon>Eukaryota</taxon>
        <taxon>Metazoa</taxon>
        <taxon>Ecdysozoa</taxon>
        <taxon>Arthropoda</taxon>
        <taxon>Hexapoda</taxon>
        <taxon>Insecta</taxon>
        <taxon>Pterygota</taxon>
        <taxon>Neoptera</taxon>
        <taxon>Endopterygota</taxon>
        <taxon>Coleoptera</taxon>
        <taxon>Polyphaga</taxon>
        <taxon>Cucujiformia</taxon>
        <taxon>Chrysomeloidea</taxon>
        <taxon>Chrysomelidae</taxon>
        <taxon>Galerucinae</taxon>
        <taxon>Alticini</taxon>
        <taxon>Psylliodes</taxon>
    </lineage>
</organism>
<sequence>MLNGMQASQLIFVLLFAYSHTIKPPGYVEPQKDGDPNPPKYEYGYDIVGDKGGHQGKQEQRDGIYASGRYFVENKNAKTDVQYFADDWGYHPAVEYSSAGPHSKSSTRFALGHEAVVQLRNKENNLPQLQGLPDTGPLNKDGASNIQSQTIRPIIQPSPQPPQQLLLPFPSQQTVIQQNTIKQDPQLPYDPFKQQYIIQEQPQQVIQHEPQQQVLIQEQQQEQQQHHQQVIQHQQQVLIQEQQQKEQQQQQQHHQQVIQHQQQVLIQEQQQKEQQQQHEQQQQQYYQQQVIQHEPQQQVLIQEQQQEQQQQHQQIIQHQQQVLIQEQQQQEQQRQHYQQQQVIQHEPQQQVLIQEQPQIQQYVQHEPQQQQVLIQEQPQLPVVQHEPQQEQQIIIQHIQQPVEKVIFPQPTPTPIVYQNQAPQQLLLKQQPNVLLLDQQKFENSAHIHQNQIVAEKLVQTEDQANAVSYQQFGLKLKGRRPNKLIQSTQHLVTGQDVLDINSAVTQYEETSIPSSTPYPTVTEFTVTEPSFQAQPIVVADAEDNKIVSSTERYNLKEEQLVSTTASTIESVSTTFESTSPLSTIVVTPRPVSTTFLAPITAGVRLESTEQYEDKYKLNKQNVQVEIQKTVPYYLGKYEYPISQDQYLNNHSLVDQKIRQDIELGKTLLYFPGQVTTPKQLTEVDNHINLQQLPNPVVQNNFLELDQQLAQGYQHQIYYQQYPIKETKEVTRLIPQPYPVKVPYEVRVPYVQQVSVPVTVEKIVEKPVHITKVVEKPVAVPQPYPVEKIIDRPVHIPVQVTKYIDRPYPVQVQVPVPQPYPVEKIVKQPYPVEVRVPVHIDRIVEKKVPHYIDRPITVEKIVEKQVPQYIDRPYPVHVKVPYPVDRIVEKKVPVPHYIEKQVPVEKIVEKQVPQYIDRPYPVPQPYYIRVEVPRPYHVQLPTKFIQKQYYTLPILRYHNINYGGVPLAPIKPLQTQLQSNIDSQVQSSYNSHVQSNLHSQVQSSYSNNIKNVDQVQSEGYYYPNPYSYAPQNNFYLPPKKEVVPNNGYLPPEIKNCDDAVAQQTKQDNYIGLLPPKIGNTLTKFLRKYRSARSNFDDKSVKMEYGFMPPLVPSLEIDEYGNPIDKGDK</sequence>
<proteinExistence type="predicted"/>
<dbReference type="PANTHER" id="PTHR47771">
    <property type="entry name" value="LD27203P-RELATED"/>
    <property type="match status" value="1"/>
</dbReference>
<accession>A0A9P0D1R4</accession>
<dbReference type="PANTHER" id="PTHR47771:SF14">
    <property type="entry name" value="RH73259P"/>
    <property type="match status" value="1"/>
</dbReference>
<feature type="signal peptide" evidence="3">
    <location>
        <begin position="1"/>
        <end position="21"/>
    </location>
</feature>
<dbReference type="EMBL" id="OV651819">
    <property type="protein sequence ID" value="CAH1113203.1"/>
    <property type="molecule type" value="Genomic_DNA"/>
</dbReference>
<protein>
    <submittedName>
        <fullName evidence="4">Uncharacterized protein</fullName>
    </submittedName>
</protein>
<keyword evidence="1" id="KW-0175">Coiled coil</keyword>
<keyword evidence="5" id="KW-1185">Reference proteome</keyword>
<dbReference type="AlphaFoldDB" id="A0A9P0D1R4"/>
<evidence type="ECO:0000256" key="2">
    <source>
        <dbReference type="SAM" id="MobiDB-lite"/>
    </source>
</evidence>
<reference evidence="4" key="1">
    <citation type="submission" date="2022-01" db="EMBL/GenBank/DDBJ databases">
        <authorList>
            <person name="King R."/>
        </authorList>
    </citation>
    <scope>NUCLEOTIDE SEQUENCE</scope>
</reference>
<evidence type="ECO:0000313" key="5">
    <source>
        <dbReference type="Proteomes" id="UP001153636"/>
    </source>
</evidence>
<dbReference type="OrthoDB" id="371494at2759"/>
<evidence type="ECO:0000256" key="1">
    <source>
        <dbReference type="SAM" id="Coils"/>
    </source>
</evidence>
<dbReference type="InterPro" id="IPR000618">
    <property type="entry name" value="Insect_cuticle"/>
</dbReference>
<feature type="region of interest" description="Disordered" evidence="2">
    <location>
        <begin position="123"/>
        <end position="144"/>
    </location>
</feature>
<evidence type="ECO:0000313" key="4">
    <source>
        <dbReference type="EMBL" id="CAH1113203.1"/>
    </source>
</evidence>
<keyword evidence="3" id="KW-0732">Signal</keyword>
<name>A0A9P0D1R4_9CUCU</name>